<evidence type="ECO:0000256" key="6">
    <source>
        <dbReference type="PROSITE-ProRule" id="PRU01240"/>
    </source>
</evidence>
<dbReference type="Gene3D" id="2.60.40.10">
    <property type="entry name" value="Immunoglobulins"/>
    <property type="match status" value="1"/>
</dbReference>
<dbReference type="GO" id="GO:0006508">
    <property type="term" value="P:proteolysis"/>
    <property type="evidence" value="ECO:0007669"/>
    <property type="project" value="UniProtKB-KW"/>
</dbReference>
<protein>
    <recommendedName>
        <fullName evidence="9">Peptidase S8/S53 domain-containing protein</fullName>
    </recommendedName>
</protein>
<keyword evidence="2 6" id="KW-0645">Protease</keyword>
<dbReference type="AlphaFoldDB" id="A0A538S719"/>
<name>A0A538S719_UNCEI</name>
<feature type="region of interest" description="Disordered" evidence="7">
    <location>
        <begin position="211"/>
        <end position="241"/>
    </location>
</feature>
<keyword evidence="3 6" id="KW-0378">Hydrolase</keyword>
<feature type="domain" description="Peptidase S8/S53" evidence="9">
    <location>
        <begin position="180"/>
        <end position="488"/>
    </location>
</feature>
<dbReference type="InterPro" id="IPR013783">
    <property type="entry name" value="Ig-like_fold"/>
</dbReference>
<dbReference type="PROSITE" id="PS51892">
    <property type="entry name" value="SUBTILASE"/>
    <property type="match status" value="1"/>
</dbReference>
<dbReference type="Gene3D" id="3.40.50.200">
    <property type="entry name" value="Peptidase S8/S53 domain"/>
    <property type="match status" value="1"/>
</dbReference>
<keyword evidence="4 6" id="KW-0720">Serine protease</keyword>
<dbReference type="Proteomes" id="UP000320184">
    <property type="component" value="Unassembled WGS sequence"/>
</dbReference>
<feature type="signal peptide" evidence="8">
    <location>
        <begin position="1"/>
        <end position="25"/>
    </location>
</feature>
<evidence type="ECO:0000313" key="11">
    <source>
        <dbReference type="Proteomes" id="UP000320184"/>
    </source>
</evidence>
<dbReference type="InterPro" id="IPR023828">
    <property type="entry name" value="Peptidase_S8_Ser-AS"/>
</dbReference>
<feature type="active site" description="Charge relay system" evidence="5 6">
    <location>
        <position position="448"/>
    </location>
</feature>
<evidence type="ECO:0000256" key="5">
    <source>
        <dbReference type="PIRSR" id="PIRSR615500-1"/>
    </source>
</evidence>
<sequence length="665" mass="69923">MWPRPLVAVGLGVLLVSMAPLTAQAWVWDRNNNRIDDRIEAVNANGIAAAHVDNDLGKRTVFFVFPETASRSSISSGAPVSYGVYVGYDHPPTDGDVAELRAAGATLLWRPRYINYLRARASFTQIQAMAHASGVTRVEAWQVMYATNDNATRTFRARAADGGVGAGVFPSVWKELGITGKGVVVGILDTGVNDATMGSYPAHESLIGKFVGGGDFSNPDESQNTPPDSSANPANSVDPLGDYHATHVAGTAIGSGGPQGFLNGAAPGPYAGMAPGARLVDCKVLTDAGAGGGSAEALEWCINHRNTLWGTDPDGTVYRGIQVVNMSLGGISDSDGSDADCAEVNAAVKAGIAVCVATGNDGNTHYMPSPAAADLDIAVGALQDANSLQHSDDIVADYSNEGPRTDDGDSDHFDEMKPSVLGSGSDIVSALGDPTTDGKRYHNINGTSMATPTIAGLCALVRQANPNLTPLQVRDILQNTAEHRTDHGQQPPSASDPFHLDPNYHPSWGWGEPDAYAAVKEALNSNTTQVIAEGATPALIMGQLQVQVRWTTQREIDVAHFNVYRAPDLGGYAGNFASVSPDVTPTGSAVIERSPNRTSYTLTDTDPGLVAGTPYWYQVRWTGTAGGTHIEPAFRVTTDTPPMRAGQVGDLVVSNRFWSGHCCVV</sequence>
<dbReference type="InterPro" id="IPR000209">
    <property type="entry name" value="Peptidase_S8/S53_dom"/>
</dbReference>
<evidence type="ECO:0000256" key="3">
    <source>
        <dbReference type="ARBA" id="ARBA00022801"/>
    </source>
</evidence>
<evidence type="ECO:0000256" key="1">
    <source>
        <dbReference type="ARBA" id="ARBA00011073"/>
    </source>
</evidence>
<comment type="similarity">
    <text evidence="1 6">Belongs to the peptidase S8 family.</text>
</comment>
<feature type="active site" description="Charge relay system" evidence="5 6">
    <location>
        <position position="189"/>
    </location>
</feature>
<comment type="caution">
    <text evidence="10">The sequence shown here is derived from an EMBL/GenBank/DDBJ whole genome shotgun (WGS) entry which is preliminary data.</text>
</comment>
<dbReference type="InterPro" id="IPR050131">
    <property type="entry name" value="Peptidase_S8_subtilisin-like"/>
</dbReference>
<dbReference type="Pfam" id="PF00082">
    <property type="entry name" value="Peptidase_S8"/>
    <property type="match status" value="1"/>
</dbReference>
<dbReference type="InterPro" id="IPR015500">
    <property type="entry name" value="Peptidase_S8_subtilisin-rel"/>
</dbReference>
<evidence type="ECO:0000259" key="9">
    <source>
        <dbReference type="Pfam" id="PF00082"/>
    </source>
</evidence>
<dbReference type="GO" id="GO:0004252">
    <property type="term" value="F:serine-type endopeptidase activity"/>
    <property type="evidence" value="ECO:0007669"/>
    <property type="project" value="UniProtKB-UniRule"/>
</dbReference>
<dbReference type="InterPro" id="IPR036852">
    <property type="entry name" value="Peptidase_S8/S53_dom_sf"/>
</dbReference>
<feature type="compositionally biased region" description="Polar residues" evidence="7">
    <location>
        <begin position="219"/>
        <end position="235"/>
    </location>
</feature>
<gene>
    <name evidence="10" type="ORF">E6K73_14055</name>
</gene>
<feature type="chain" id="PRO_5022220774" description="Peptidase S8/S53 domain-containing protein" evidence="8">
    <location>
        <begin position="26"/>
        <end position="665"/>
    </location>
</feature>
<feature type="active site" description="Charge relay system" evidence="5 6">
    <location>
        <position position="244"/>
    </location>
</feature>
<dbReference type="PANTHER" id="PTHR43806:SF65">
    <property type="entry name" value="SERINE PROTEASE APRX"/>
    <property type="match status" value="1"/>
</dbReference>
<organism evidence="10 11">
    <name type="scientific">Eiseniibacteriota bacterium</name>
    <dbReference type="NCBI Taxonomy" id="2212470"/>
    <lineage>
        <taxon>Bacteria</taxon>
        <taxon>Candidatus Eiseniibacteriota</taxon>
    </lineage>
</organism>
<proteinExistence type="inferred from homology"/>
<dbReference type="SUPFAM" id="SSF52743">
    <property type="entry name" value="Subtilisin-like"/>
    <property type="match status" value="1"/>
</dbReference>
<dbReference type="PRINTS" id="PR00723">
    <property type="entry name" value="SUBTILISIN"/>
</dbReference>
<reference evidence="10 11" key="1">
    <citation type="journal article" date="2019" name="Nat. Microbiol.">
        <title>Mediterranean grassland soil C-N compound turnover is dependent on rainfall and depth, and is mediated by genomically divergent microorganisms.</title>
        <authorList>
            <person name="Diamond S."/>
            <person name="Andeer P.F."/>
            <person name="Li Z."/>
            <person name="Crits-Christoph A."/>
            <person name="Burstein D."/>
            <person name="Anantharaman K."/>
            <person name="Lane K.R."/>
            <person name="Thomas B.C."/>
            <person name="Pan C."/>
            <person name="Northen T.R."/>
            <person name="Banfield J.F."/>
        </authorList>
    </citation>
    <scope>NUCLEOTIDE SEQUENCE [LARGE SCALE GENOMIC DNA]</scope>
    <source>
        <strain evidence="10">WS_3</strain>
    </source>
</reference>
<evidence type="ECO:0000256" key="7">
    <source>
        <dbReference type="SAM" id="MobiDB-lite"/>
    </source>
</evidence>
<dbReference type="PANTHER" id="PTHR43806">
    <property type="entry name" value="PEPTIDASE S8"/>
    <property type="match status" value="1"/>
</dbReference>
<keyword evidence="8" id="KW-0732">Signal</keyword>
<accession>A0A538S719</accession>
<feature type="region of interest" description="Disordered" evidence="7">
    <location>
        <begin position="396"/>
        <end position="426"/>
    </location>
</feature>
<evidence type="ECO:0000256" key="2">
    <source>
        <dbReference type="ARBA" id="ARBA00022670"/>
    </source>
</evidence>
<feature type="compositionally biased region" description="Basic and acidic residues" evidence="7">
    <location>
        <begin position="403"/>
        <end position="417"/>
    </location>
</feature>
<dbReference type="EMBL" id="VBOT01000197">
    <property type="protein sequence ID" value="TMQ47178.1"/>
    <property type="molecule type" value="Genomic_DNA"/>
</dbReference>
<feature type="region of interest" description="Disordered" evidence="7">
    <location>
        <begin position="483"/>
        <end position="506"/>
    </location>
</feature>
<evidence type="ECO:0000256" key="4">
    <source>
        <dbReference type="ARBA" id="ARBA00022825"/>
    </source>
</evidence>
<evidence type="ECO:0000256" key="8">
    <source>
        <dbReference type="SAM" id="SignalP"/>
    </source>
</evidence>
<dbReference type="PROSITE" id="PS00138">
    <property type="entry name" value="SUBTILASE_SER"/>
    <property type="match status" value="1"/>
</dbReference>
<evidence type="ECO:0000313" key="10">
    <source>
        <dbReference type="EMBL" id="TMQ47178.1"/>
    </source>
</evidence>